<gene>
    <name evidence="1" type="ORF">OEW28_18785</name>
</gene>
<dbReference type="EMBL" id="JAOWKY010000008">
    <property type="protein sequence ID" value="MCV2870664.1"/>
    <property type="molecule type" value="Genomic_DNA"/>
</dbReference>
<comment type="caution">
    <text evidence="1">The sequence shown here is derived from an EMBL/GenBank/DDBJ whole genome shotgun (WGS) entry which is preliminary data.</text>
</comment>
<sequence length="99" mass="10679">MPDTAPALETACSNLAAALRACLPVMRRELQVLIEGEARMARHADGWAPVVEPLSLDAAELAAPAIEAIRGAERLVGRVPDEAPAWLDEILDGNREWRA</sequence>
<proteinExistence type="predicted"/>
<dbReference type="Proteomes" id="UP001652542">
    <property type="component" value="Unassembled WGS sequence"/>
</dbReference>
<reference evidence="1 2" key="1">
    <citation type="submission" date="2022-10" db="EMBL/GenBank/DDBJ databases">
        <title>Defluviimonas sp. nov., isolated from ocean surface water.</title>
        <authorList>
            <person name="He W."/>
            <person name="Wang L."/>
            <person name="Zhang D.-F."/>
        </authorList>
    </citation>
    <scope>NUCLEOTIDE SEQUENCE [LARGE SCALE GENOMIC DNA]</scope>
    <source>
        <strain evidence="1 2">WL0002</strain>
    </source>
</reference>
<name>A0ABT2ZHQ8_9RHOB</name>
<dbReference type="RefSeq" id="WP_263736342.1">
    <property type="nucleotide sequence ID" value="NZ_JAOWKY010000008.1"/>
</dbReference>
<evidence type="ECO:0000313" key="1">
    <source>
        <dbReference type="EMBL" id="MCV2870664.1"/>
    </source>
</evidence>
<organism evidence="1 2">
    <name type="scientific">Albidovulum marisflavi</name>
    <dbReference type="NCBI Taxonomy" id="2984159"/>
    <lineage>
        <taxon>Bacteria</taxon>
        <taxon>Pseudomonadati</taxon>
        <taxon>Pseudomonadota</taxon>
        <taxon>Alphaproteobacteria</taxon>
        <taxon>Rhodobacterales</taxon>
        <taxon>Paracoccaceae</taxon>
        <taxon>Albidovulum</taxon>
    </lineage>
</organism>
<protein>
    <submittedName>
        <fullName evidence="1">Uncharacterized protein</fullName>
    </submittedName>
</protein>
<accession>A0ABT2ZHQ8</accession>
<evidence type="ECO:0000313" key="2">
    <source>
        <dbReference type="Proteomes" id="UP001652542"/>
    </source>
</evidence>
<keyword evidence="2" id="KW-1185">Reference proteome</keyword>